<reference evidence="4" key="1">
    <citation type="submission" date="2023-03" db="EMBL/GenBank/DDBJ databases">
        <title>Andean soil-derived lignocellulolytic bacterial consortium as a source of novel taxa and putative plastic-active enzymes.</title>
        <authorList>
            <person name="Diaz-Garcia L."/>
            <person name="Chuvochina M."/>
            <person name="Feuerriegel G."/>
            <person name="Bunk B."/>
            <person name="Sproer C."/>
            <person name="Streit W.R."/>
            <person name="Rodriguez L.M."/>
            <person name="Overmann J."/>
            <person name="Jimenez D.J."/>
        </authorList>
    </citation>
    <scope>NUCLEOTIDE SEQUENCE</scope>
    <source>
        <strain evidence="4">MAG 3858</strain>
    </source>
</reference>
<evidence type="ECO:0000256" key="1">
    <source>
        <dbReference type="ARBA" id="ARBA00022729"/>
    </source>
</evidence>
<accession>A0AAJ6B4S7</accession>
<dbReference type="InterPro" id="IPR027385">
    <property type="entry name" value="Beta-barrel_OMP"/>
</dbReference>
<dbReference type="AlphaFoldDB" id="A0AAJ6B4S7"/>
<sequence length="213" mass="23177">MKNKILTAIAVMASLCGYAQTKGTSAVGFGINSQTSKYHYKDASGADKTDENKINSYSLGYGFFIKDNAKLGVDLNYGRNENSYEANVSGTKTETYGFGVNYQYYYPLIKKLYAYAGGNVSYSHSSAENGSTNAEDYKGNMYSAGVQGGITWFVSKRFALETSLLSAAATYSKTERTSGSATVAQGYKYSYTNFNLSSTGSLNNLGFKIYLLF</sequence>
<dbReference type="EMBL" id="CP119313">
    <property type="protein sequence ID" value="WEK17460.1"/>
    <property type="molecule type" value="Genomic_DNA"/>
</dbReference>
<protein>
    <submittedName>
        <fullName evidence="4">Autotransporter domain-containing protein</fullName>
    </submittedName>
</protein>
<evidence type="ECO:0000256" key="2">
    <source>
        <dbReference type="SAM" id="SignalP"/>
    </source>
</evidence>
<evidence type="ECO:0000259" key="3">
    <source>
        <dbReference type="Pfam" id="PF13505"/>
    </source>
</evidence>
<gene>
    <name evidence="4" type="ORF">P0Y49_11705</name>
</gene>
<evidence type="ECO:0000313" key="5">
    <source>
        <dbReference type="Proteomes" id="UP001214530"/>
    </source>
</evidence>
<dbReference type="Gene3D" id="2.40.160.20">
    <property type="match status" value="1"/>
</dbReference>
<name>A0AAJ6B4S7_9SPHI</name>
<dbReference type="SUPFAM" id="SSF56925">
    <property type="entry name" value="OMPA-like"/>
    <property type="match status" value="1"/>
</dbReference>
<feature type="signal peptide" evidence="2">
    <location>
        <begin position="1"/>
        <end position="19"/>
    </location>
</feature>
<keyword evidence="1 2" id="KW-0732">Signal</keyword>
<feature type="chain" id="PRO_5042609060" evidence="2">
    <location>
        <begin position="20"/>
        <end position="213"/>
    </location>
</feature>
<dbReference type="Pfam" id="PF13505">
    <property type="entry name" value="OMP_b-brl"/>
    <property type="match status" value="1"/>
</dbReference>
<evidence type="ECO:0000313" key="4">
    <source>
        <dbReference type="EMBL" id="WEK17460.1"/>
    </source>
</evidence>
<proteinExistence type="predicted"/>
<dbReference type="InterPro" id="IPR011250">
    <property type="entry name" value="OMP/PagP_B-barrel"/>
</dbReference>
<feature type="domain" description="Outer membrane protein beta-barrel" evidence="3">
    <location>
        <begin position="9"/>
        <end position="196"/>
    </location>
</feature>
<organism evidence="4 5">
    <name type="scientific">Candidatus Pedobacter colombiensis</name>
    <dbReference type="NCBI Taxonomy" id="3121371"/>
    <lineage>
        <taxon>Bacteria</taxon>
        <taxon>Pseudomonadati</taxon>
        <taxon>Bacteroidota</taxon>
        <taxon>Sphingobacteriia</taxon>
        <taxon>Sphingobacteriales</taxon>
        <taxon>Sphingobacteriaceae</taxon>
        <taxon>Pedobacter</taxon>
    </lineage>
</organism>
<dbReference type="Proteomes" id="UP001214530">
    <property type="component" value="Chromosome"/>
</dbReference>